<dbReference type="InterPro" id="IPR050216">
    <property type="entry name" value="LRR_domain-containing"/>
</dbReference>
<comment type="PTM">
    <text evidence="6">Ubiquitinated in the presence of host E1 ubiquitin-activating enzyme, E2 ubiquitin-conjugating enzyme and ubiquitin.</text>
</comment>
<dbReference type="InterPro" id="IPR029487">
    <property type="entry name" value="NEL_dom"/>
</dbReference>
<protein>
    <recommendedName>
        <fullName evidence="2">RING-type E3 ubiquitin transferase</fullName>
        <ecNumber evidence="2">2.3.2.27</ecNumber>
    </recommendedName>
</protein>
<proteinExistence type="inferred from homology"/>
<evidence type="ECO:0000313" key="8">
    <source>
        <dbReference type="EMBL" id="RON16929.1"/>
    </source>
</evidence>
<keyword evidence="6" id="KW-0964">Secreted</keyword>
<keyword evidence="6" id="KW-0832">Ubl conjugation</keyword>
<dbReference type="SUPFAM" id="SSF52058">
    <property type="entry name" value="L domain-like"/>
    <property type="match status" value="1"/>
</dbReference>
<dbReference type="PROSITE" id="PS52053">
    <property type="entry name" value="NEL"/>
    <property type="match status" value="1"/>
</dbReference>
<dbReference type="EMBL" id="MOBM01000012">
    <property type="protein sequence ID" value="RON16929.1"/>
    <property type="molecule type" value="Genomic_DNA"/>
</dbReference>
<comment type="caution">
    <text evidence="8">The sequence shown here is derived from an EMBL/GenBank/DDBJ whole genome shotgun (WGS) entry which is preliminary data.</text>
</comment>
<feature type="domain" description="NEL" evidence="7">
    <location>
        <begin position="1367"/>
        <end position="1708"/>
    </location>
</feature>
<gene>
    <name evidence="8" type="ORF">BK662_10530</name>
</gene>
<evidence type="ECO:0000256" key="4">
    <source>
        <dbReference type="ARBA" id="ARBA00022737"/>
    </source>
</evidence>
<keyword evidence="3" id="KW-0433">Leucine-rich repeat</keyword>
<dbReference type="Gene3D" id="1.20.58.360">
    <property type="entry name" value="Shigella T3SS effector IpaH defines"/>
    <property type="match status" value="1"/>
</dbReference>
<keyword evidence="5" id="KW-0843">Virulence</keyword>
<comment type="catalytic activity">
    <reaction evidence="1">
        <text>S-ubiquitinyl-[E2 ubiquitin-conjugating enzyme]-L-cysteine + [acceptor protein]-L-lysine = [E2 ubiquitin-conjugating enzyme]-L-cysteine + N(6)-ubiquitinyl-[acceptor protein]-L-lysine.</text>
        <dbReference type="EC" id="2.3.2.27"/>
    </reaction>
</comment>
<dbReference type="Pfam" id="PF14496">
    <property type="entry name" value="NEL"/>
    <property type="match status" value="1"/>
</dbReference>
<dbReference type="PANTHER" id="PTHR48051:SF1">
    <property type="entry name" value="RAS SUPPRESSOR PROTEIN 1"/>
    <property type="match status" value="1"/>
</dbReference>
<dbReference type="GO" id="GO:0016567">
    <property type="term" value="P:protein ubiquitination"/>
    <property type="evidence" value="ECO:0007669"/>
    <property type="project" value="InterPro"/>
</dbReference>
<keyword evidence="6" id="KW-0833">Ubl conjugation pathway</keyword>
<evidence type="ECO:0000256" key="6">
    <source>
        <dbReference type="PROSITE-ProRule" id="PRU01398"/>
    </source>
</evidence>
<sequence>MYDTSVSADNTYKGRHYEFIKNTLSQPFKTATVSRGLALAGTGLKPEPWYATATDAQHAELKAANLTAWTSQNQIDKHLKDLQDVYSFAAPLLQQKLKEQYGIGHDVKTTCLRLYMPKDLPWYTIDVLKGFTSRTVSLLDAALHNFATSEEADVTSDYITRPDAHGHFDVLPIKSTMSIKQFQQLCRELDIGARYQEHLETYLLPTEPVSKALLEIRVTASQKDALSVAAQLALMTGNIQEDAYALLLALIEGETELLLDGQAMGCGGLCMMGTGLSGIMLITPTEPDSKGIGRIVVYVPHDPDHPLKEYKSPDAFMTELARQLREDNVSPSTQHSYRQFFSQYVDHQERGHFFAELEERLFEVIHHTNNDPTDQRPAWRKEPRSRPYLQFERLPVQRDYWESAYQQKLNKILNDARVIAVSTADTDTQQRWAWWDNFKKIVSDIFNVALLVAAPFVPGLGELMMAYTAYQLTNDVIEGVVDLAEGLGVEAARHVVSVVTDVIQLAALGVGAEIAHALRVKLSPVVDGMKPVTLANGKQTLWHPDLEPYARKNLRLSADSKPDDHGLHRHSGQDLLPLEGKLYRVDKASTEPGSTTHRIKHPTRPNAYAPKVEHNGHGAWVHEGENPGDWEGEILMRRLGHSVERFSPTEREQIRISSGTEEDALRRMYVDNAAPPPVLADTIKRFSAHEDVNTAGANVRSGKPIDPMSVWLEPMVTGLPGWPAKRALKVYENADLSGPSRQYGNAVATDADTLNVGLIEVTSGQLPERVVDFLSETELGALLGRDVPVAGRTQALREQLADAVDARKGEVSRYVYQTRERSNKAEVRLLRRSFPNMPLALTETVIADAKAAERQRMADENRLPLRIKTQAREFNFEAGIARAYDGFYHEELLIPDTERLALNTVKLHTDSFGDLRIEVRDGTRDGTLRCSAGPEDASTVRRLVRNEFGQYEVLDGADRELYEAADFYTSILRALPENKRATLGYLPSQGRQFKLWVMAKSQSPAERRTLLAQRPIRPVADLETVNLVRGPTLSKGAKTAHDRVANLYPVLSEQQVQSFVEGLRAKGDPDKAIDLLQDELEALRGTLEKWRQDQLPINDSTDVPESYNTLQDFHYQGGRHIYDRLLQCFERRSEAFGERSVHPQGGYTLNLSFELMGSNLDRWWMALRKLPDIKKYLDQVTVLTLDNARFSADADGLLSDFSNVRHLSARYSELTQLPHGIGKMRYLETLRLTNNSIRLTPDSAGQLRDLTRLETLRLDGNPLMQPLDVGRMPRLKILSLRRTGINAWPERLFKDGINAKHRPRGFYLDLRGSPITTLPEVVPGSDHAFIVARTRLDTVKLSDSNRIRLEHYRQSVGFAPQQAYAKVASDEITYWRALPDDSQMYSPSAGVGTYREESWHDVASEPESADFFKVIRKQRDSADYRNPRSRAQLARRVWQMIDAIAIDSDLREELFKQASHPETCADAGSQLFNNMGIRVLVSKARAESTSAQDLENNLVKLAKSAARLEQVGEIARVEIRSQLEKSRSEPDYDAPDEVEVHLAYETGLAEQLELPWQSEGMLYQRTSRVDQKMIDAAYDTVIGMEQGDGLVNGMIDPFENPFWEKYLKDTHPARFEANDRLFESKQERVEDLHIAQKDWANAEDSREKASRKRTLEKLARQLNIAEADVFIDEEKSQQLYERLLSELNYERKALARKLTREAMVRAGI</sequence>
<dbReference type="Proteomes" id="UP000284002">
    <property type="component" value="Unassembled WGS sequence"/>
</dbReference>
<dbReference type="GO" id="GO:0005576">
    <property type="term" value="C:extracellular region"/>
    <property type="evidence" value="ECO:0007669"/>
    <property type="project" value="UniProtKB-UniRule"/>
</dbReference>
<dbReference type="Pfam" id="PF20178">
    <property type="entry name" value="ToxA_N"/>
    <property type="match status" value="1"/>
</dbReference>
<dbReference type="PANTHER" id="PTHR48051">
    <property type="match status" value="1"/>
</dbReference>
<dbReference type="RefSeq" id="WP_123358075.1">
    <property type="nucleotide sequence ID" value="NZ_MOBM01000012.1"/>
</dbReference>
<evidence type="ECO:0000256" key="2">
    <source>
        <dbReference type="ARBA" id="ARBA00012483"/>
    </source>
</evidence>
<organism evidence="8 9">
    <name type="scientific">Pseudomonas frederiksbergensis</name>
    <dbReference type="NCBI Taxonomy" id="104087"/>
    <lineage>
        <taxon>Bacteria</taxon>
        <taxon>Pseudomonadati</taxon>
        <taxon>Pseudomonadota</taxon>
        <taxon>Gammaproteobacteria</taxon>
        <taxon>Pseudomonadales</taxon>
        <taxon>Pseudomonadaceae</taxon>
        <taxon>Pseudomonas</taxon>
    </lineage>
</organism>
<evidence type="ECO:0000256" key="1">
    <source>
        <dbReference type="ARBA" id="ARBA00000900"/>
    </source>
</evidence>
<evidence type="ECO:0000313" key="9">
    <source>
        <dbReference type="Proteomes" id="UP000284002"/>
    </source>
</evidence>
<feature type="active site" description="Glycyl thioester intermediate" evidence="6">
    <location>
        <position position="1464"/>
    </location>
</feature>
<evidence type="ECO:0000259" key="7">
    <source>
        <dbReference type="PROSITE" id="PS52053"/>
    </source>
</evidence>
<accession>A0A423HUM2</accession>
<keyword evidence="6" id="KW-1035">Host cytoplasm</keyword>
<name>A0A423HUM2_9PSED</name>
<evidence type="ECO:0000256" key="5">
    <source>
        <dbReference type="ARBA" id="ARBA00023026"/>
    </source>
</evidence>
<dbReference type="GO" id="GO:0005737">
    <property type="term" value="C:cytoplasm"/>
    <property type="evidence" value="ECO:0007669"/>
    <property type="project" value="TreeGrafter"/>
</dbReference>
<keyword evidence="4" id="KW-0677">Repeat</keyword>
<dbReference type="Gene3D" id="3.80.10.10">
    <property type="entry name" value="Ribonuclease Inhibitor"/>
    <property type="match status" value="1"/>
</dbReference>
<dbReference type="InterPro" id="IPR032675">
    <property type="entry name" value="LRR_dom_sf"/>
</dbReference>
<keyword evidence="6" id="KW-0808">Transferase</keyword>
<comment type="similarity">
    <text evidence="6">Belongs to the LRR-containing bacterial E3 ligase family.</text>
</comment>
<dbReference type="EC" id="2.3.2.27" evidence="2"/>
<dbReference type="GO" id="GO:0061630">
    <property type="term" value="F:ubiquitin protein ligase activity"/>
    <property type="evidence" value="ECO:0007669"/>
    <property type="project" value="UniProtKB-EC"/>
</dbReference>
<dbReference type="InterPro" id="IPR046673">
    <property type="entry name" value="ToxA_N"/>
</dbReference>
<evidence type="ECO:0000256" key="3">
    <source>
        <dbReference type="ARBA" id="ARBA00022614"/>
    </source>
</evidence>
<reference evidence="8 9" key="1">
    <citation type="submission" date="2016-10" db="EMBL/GenBank/DDBJ databases">
        <title>Comparative genome analysis of multiple Pseudomonas spp. focuses on biocontrol and plant growth promoting traits.</title>
        <authorList>
            <person name="Tao X.-Y."/>
            <person name="Taylor C.G."/>
        </authorList>
    </citation>
    <scope>NUCLEOTIDE SEQUENCE [LARGE SCALE GENOMIC DNA]</scope>
    <source>
        <strain evidence="8 9">36C6</strain>
    </source>
</reference>